<evidence type="ECO:0000313" key="3">
    <source>
        <dbReference type="Proteomes" id="UP000805614"/>
    </source>
</evidence>
<dbReference type="Proteomes" id="UP000805614">
    <property type="component" value="Unassembled WGS sequence"/>
</dbReference>
<dbReference type="EMBL" id="JABVEC010000038">
    <property type="protein sequence ID" value="MBC6470262.1"/>
    <property type="molecule type" value="Genomic_DNA"/>
</dbReference>
<feature type="region of interest" description="Disordered" evidence="1">
    <location>
        <begin position="68"/>
        <end position="89"/>
    </location>
</feature>
<name>A0ABR7M0L3_9ACTN</name>
<gene>
    <name evidence="2" type="ORF">HKK74_32940</name>
</gene>
<comment type="caution">
    <text evidence="2">The sequence shown here is derived from an EMBL/GenBank/DDBJ whole genome shotgun (WGS) entry which is preliminary data.</text>
</comment>
<accession>A0ABR7M0L3</accession>
<protein>
    <submittedName>
        <fullName evidence="2">Uncharacterized protein</fullName>
    </submittedName>
</protein>
<keyword evidence="3" id="KW-1185">Reference proteome</keyword>
<reference evidence="2 3" key="1">
    <citation type="submission" date="2020-06" db="EMBL/GenBank/DDBJ databases">
        <title>Actinomadura xiongansis sp. nov., isolated from soil of Baiyangdian.</title>
        <authorList>
            <person name="Zhang X."/>
        </authorList>
    </citation>
    <scope>NUCLEOTIDE SEQUENCE [LARGE SCALE GENOMIC DNA]</scope>
    <source>
        <strain evidence="2 3">HBUM206468</strain>
    </source>
</reference>
<dbReference type="RefSeq" id="WP_187247300.1">
    <property type="nucleotide sequence ID" value="NZ_BAAAOK010000005.1"/>
</dbReference>
<organism evidence="2 3">
    <name type="scientific">Actinomadura alba</name>
    <dbReference type="NCBI Taxonomy" id="406431"/>
    <lineage>
        <taxon>Bacteria</taxon>
        <taxon>Bacillati</taxon>
        <taxon>Actinomycetota</taxon>
        <taxon>Actinomycetes</taxon>
        <taxon>Streptosporangiales</taxon>
        <taxon>Thermomonosporaceae</taxon>
        <taxon>Actinomadura</taxon>
    </lineage>
</organism>
<evidence type="ECO:0000313" key="2">
    <source>
        <dbReference type="EMBL" id="MBC6470262.1"/>
    </source>
</evidence>
<proteinExistence type="predicted"/>
<evidence type="ECO:0000256" key="1">
    <source>
        <dbReference type="SAM" id="MobiDB-lite"/>
    </source>
</evidence>
<sequence length="146" mass="16435">MTTDAPAETGAPDVRSLLAKYREVVVPAAVNFLGERTSANELRELWRPYYNGEFYNYDLTVERSWRQASGSDGRLESGTPEADPKHEVPLKHFPVSTAHNNMDRLIEVLAIELGDQTIAKTEIRERKVDLAHIVDRLDALMASLVE</sequence>